<dbReference type="AlphaFoldDB" id="A0A1J5PHT3"/>
<accession>A0A1J5PHT3</accession>
<sequence>MHVAPEPAEADATIERHPWTDVDRASLEAESAVLTVHLVSGSTRALALADPEHSVRFAQVLRERVQSSVVHSEVVSLPAGGVVKVALRRDENGELLSQVIGDGRTNLADPTVAALVDAAERRVRGAAGLPG</sequence>
<organism evidence="1">
    <name type="scientific">mine drainage metagenome</name>
    <dbReference type="NCBI Taxonomy" id="410659"/>
    <lineage>
        <taxon>unclassified sequences</taxon>
        <taxon>metagenomes</taxon>
        <taxon>ecological metagenomes</taxon>
    </lineage>
</organism>
<dbReference type="EMBL" id="MLJW01009292">
    <property type="protein sequence ID" value="OIQ63117.1"/>
    <property type="molecule type" value="Genomic_DNA"/>
</dbReference>
<reference evidence="1" key="1">
    <citation type="submission" date="2016-10" db="EMBL/GenBank/DDBJ databases">
        <title>Sequence of Gallionella enrichment culture.</title>
        <authorList>
            <person name="Poehlein A."/>
            <person name="Muehling M."/>
            <person name="Daniel R."/>
        </authorList>
    </citation>
    <scope>NUCLEOTIDE SEQUENCE</scope>
</reference>
<comment type="caution">
    <text evidence="1">The sequence shown here is derived from an EMBL/GenBank/DDBJ whole genome shotgun (WGS) entry which is preliminary data.</text>
</comment>
<evidence type="ECO:0000313" key="1">
    <source>
        <dbReference type="EMBL" id="OIQ63117.1"/>
    </source>
</evidence>
<proteinExistence type="predicted"/>
<gene>
    <name evidence="1" type="ORF">GALL_553450</name>
</gene>
<name>A0A1J5PHT3_9ZZZZ</name>
<protein>
    <submittedName>
        <fullName evidence="1">Uncharacterized protein</fullName>
    </submittedName>
</protein>